<organism evidence="2">
    <name type="scientific">Sesamum radiatum</name>
    <name type="common">Black benniseed</name>
    <dbReference type="NCBI Taxonomy" id="300843"/>
    <lineage>
        <taxon>Eukaryota</taxon>
        <taxon>Viridiplantae</taxon>
        <taxon>Streptophyta</taxon>
        <taxon>Embryophyta</taxon>
        <taxon>Tracheophyta</taxon>
        <taxon>Spermatophyta</taxon>
        <taxon>Magnoliopsida</taxon>
        <taxon>eudicotyledons</taxon>
        <taxon>Gunneridae</taxon>
        <taxon>Pentapetalae</taxon>
        <taxon>asterids</taxon>
        <taxon>lamiids</taxon>
        <taxon>Lamiales</taxon>
        <taxon>Pedaliaceae</taxon>
        <taxon>Sesamum</taxon>
    </lineage>
</organism>
<dbReference type="Pfam" id="PF13966">
    <property type="entry name" value="zf-RVT"/>
    <property type="match status" value="1"/>
</dbReference>
<comment type="caution">
    <text evidence="2">The sequence shown here is derived from an EMBL/GenBank/DDBJ whole genome shotgun (WGS) entry which is preliminary data.</text>
</comment>
<dbReference type="EMBL" id="JACGWJ010001681">
    <property type="protein sequence ID" value="KAL0278003.1"/>
    <property type="molecule type" value="Genomic_DNA"/>
</dbReference>
<dbReference type="InterPro" id="IPR026960">
    <property type="entry name" value="RVT-Znf"/>
</dbReference>
<dbReference type="PROSITE" id="PS50878">
    <property type="entry name" value="RT_POL"/>
    <property type="match status" value="1"/>
</dbReference>
<dbReference type="Pfam" id="PF00078">
    <property type="entry name" value="RVT_1"/>
    <property type="match status" value="2"/>
</dbReference>
<evidence type="ECO:0000259" key="1">
    <source>
        <dbReference type="PROSITE" id="PS50878"/>
    </source>
</evidence>
<name>A0AAW2I890_SESRA</name>
<protein>
    <recommendedName>
        <fullName evidence="1">Reverse transcriptase domain-containing protein</fullName>
    </recommendedName>
</protein>
<sequence>MWIVECVTTPSFSVCLNGAPHGFFKGARGLRQGDPMSPFLFVLVMETLTLLIQQLIEQNGAFSYHWKCEAIRLFQLGFADDLILFSRADANSIQLFKDGLTVFSELSGLQANLAKSHLILSRSAAASRDTLLAILGFQEGHLPLRYLGLPLLASRLTIADCQPILQKIDARITGWGGMMLSFAGRVQLIKSVLSALQVYWAMAFILPKHIIKEIEKRLRNFLWKGSSERGYAKVSWQKVCRPVSEGGLGIRDIQALNQGLMSRHLWRIIMQDRTSIWVTWILQYRLQDYSVWTIRARSGTWGWRKLIRLRDILRPYILYRIGGGSSFSLWHDPWHERGPMISRFPLGPRHTSIPPSAPLSTVIWEDTWVWPHITDMESVDITHDLPAIHGGQDQILWIGPRGAFTSAAAYDVFRPPGPTVDWSSLLVGTFRIPRHRFILWLAIQGRLSTTDKPWLQHLGTGCVLCQEGHPESHEHLFFMCSFATRCIHAIRREISLPWPYHNWSRIIRWASARWRGRHVVNAAYRALLSSLVYHLWRERNLRVFQHSSRTTEDIARIVVTEIRDLIICKQLPKSISTRGLYRLGESLGLSRVMPIHEPPYEHCCCTLFFINEIYRYQKTIALKPIFRAQRQRKGDLSTNVALAKGFLESAQSMLTADRHCPTLLHLEFCCKLVYRLASRLEQKMLHQRAKMAWMKEGDQCSRVFFRKVAKRRASKRVFQINTTDGRTLTDQPEVIGEFIRYYEELLGGTTRDRWIDLRYLRPWARHILTVEEAEALTAPVSSTEIRQAIFDIDETKAPGPDGYSAGFFKAAWSVIGEEVTQALLDFFRTGRLLKQINATLISLIPKRMRSILHTLISPSQNAFVPGRSIGDNVLLAQELFSGYNQRNLPPRCALKVDLRKAYDTVEWDFLKAALTLFGFPERFIQWDCRVCHHNVVFCLH</sequence>
<dbReference type="PANTHER" id="PTHR33116">
    <property type="entry name" value="REVERSE TRANSCRIPTASE ZINC-BINDING DOMAIN-CONTAINING PROTEIN-RELATED-RELATED"/>
    <property type="match status" value="1"/>
</dbReference>
<dbReference type="AlphaFoldDB" id="A0AAW2I890"/>
<dbReference type="PANTHER" id="PTHR33116:SF84">
    <property type="entry name" value="RNA-DIRECTED DNA POLYMERASE"/>
    <property type="match status" value="1"/>
</dbReference>
<accession>A0AAW2I890</accession>
<reference evidence="2" key="1">
    <citation type="submission" date="2020-06" db="EMBL/GenBank/DDBJ databases">
        <authorList>
            <person name="Li T."/>
            <person name="Hu X."/>
            <person name="Zhang T."/>
            <person name="Song X."/>
            <person name="Zhang H."/>
            <person name="Dai N."/>
            <person name="Sheng W."/>
            <person name="Hou X."/>
            <person name="Wei L."/>
        </authorList>
    </citation>
    <scope>NUCLEOTIDE SEQUENCE</scope>
    <source>
        <strain evidence="2">G02</strain>
        <tissue evidence="2">Leaf</tissue>
    </source>
</reference>
<evidence type="ECO:0000313" key="2">
    <source>
        <dbReference type="EMBL" id="KAL0278003.1"/>
    </source>
</evidence>
<feature type="domain" description="Reverse transcriptase" evidence="1">
    <location>
        <begin position="1"/>
        <end position="151"/>
    </location>
</feature>
<gene>
    <name evidence="2" type="ORF">Sradi_7305400</name>
</gene>
<reference evidence="2" key="2">
    <citation type="journal article" date="2024" name="Plant">
        <title>Genomic evolution and insights into agronomic trait innovations of Sesamum species.</title>
        <authorList>
            <person name="Miao H."/>
            <person name="Wang L."/>
            <person name="Qu L."/>
            <person name="Liu H."/>
            <person name="Sun Y."/>
            <person name="Le M."/>
            <person name="Wang Q."/>
            <person name="Wei S."/>
            <person name="Zheng Y."/>
            <person name="Lin W."/>
            <person name="Duan Y."/>
            <person name="Cao H."/>
            <person name="Xiong S."/>
            <person name="Wang X."/>
            <person name="Wei L."/>
            <person name="Li C."/>
            <person name="Ma Q."/>
            <person name="Ju M."/>
            <person name="Zhao R."/>
            <person name="Li G."/>
            <person name="Mu C."/>
            <person name="Tian Q."/>
            <person name="Mei H."/>
            <person name="Zhang T."/>
            <person name="Gao T."/>
            <person name="Zhang H."/>
        </authorList>
    </citation>
    <scope>NUCLEOTIDE SEQUENCE</scope>
    <source>
        <strain evidence="2">G02</strain>
    </source>
</reference>
<proteinExistence type="predicted"/>
<dbReference type="InterPro" id="IPR000477">
    <property type="entry name" value="RT_dom"/>
</dbReference>